<evidence type="ECO:0000313" key="2">
    <source>
        <dbReference type="Proteomes" id="UP001055439"/>
    </source>
</evidence>
<sequence>MDSDMHYPTAISTSTNPMNITCELGNLVRREEKKLHAYVIWDLAASFTPRIGERHQPIASRYHPYGDLRVGVDYSCYCFYFLCD</sequence>
<organism evidence="1 2">
    <name type="scientific">Musa troglodytarum</name>
    <name type="common">fe'i banana</name>
    <dbReference type="NCBI Taxonomy" id="320322"/>
    <lineage>
        <taxon>Eukaryota</taxon>
        <taxon>Viridiplantae</taxon>
        <taxon>Streptophyta</taxon>
        <taxon>Embryophyta</taxon>
        <taxon>Tracheophyta</taxon>
        <taxon>Spermatophyta</taxon>
        <taxon>Magnoliopsida</taxon>
        <taxon>Liliopsida</taxon>
        <taxon>Zingiberales</taxon>
        <taxon>Musaceae</taxon>
        <taxon>Musa</taxon>
    </lineage>
</organism>
<reference evidence="1" key="1">
    <citation type="submission" date="2022-05" db="EMBL/GenBank/DDBJ databases">
        <title>The Musa troglodytarum L. genome provides insights into the mechanism of non-climacteric behaviour and enrichment of carotenoids.</title>
        <authorList>
            <person name="Wang J."/>
        </authorList>
    </citation>
    <scope>NUCLEOTIDE SEQUENCE</scope>
    <source>
        <tissue evidence="1">Leaf</tissue>
    </source>
</reference>
<proteinExistence type="predicted"/>
<keyword evidence="2" id="KW-1185">Reference proteome</keyword>
<dbReference type="AlphaFoldDB" id="A0A9E7GYG3"/>
<gene>
    <name evidence="1" type="ORF">MUK42_35422</name>
</gene>
<protein>
    <submittedName>
        <fullName evidence="1">Uncharacterized protein</fullName>
    </submittedName>
</protein>
<accession>A0A9E7GYG3</accession>
<dbReference type="Proteomes" id="UP001055439">
    <property type="component" value="Chromosome 8"/>
</dbReference>
<dbReference type="EMBL" id="CP097510">
    <property type="protein sequence ID" value="URE23470.1"/>
    <property type="molecule type" value="Genomic_DNA"/>
</dbReference>
<evidence type="ECO:0000313" key="1">
    <source>
        <dbReference type="EMBL" id="URE23470.1"/>
    </source>
</evidence>
<dbReference type="OrthoDB" id="10422703at2759"/>
<name>A0A9E7GYG3_9LILI</name>